<organism evidence="1 2">
    <name type="scientific">Stentor coeruleus</name>
    <dbReference type="NCBI Taxonomy" id="5963"/>
    <lineage>
        <taxon>Eukaryota</taxon>
        <taxon>Sar</taxon>
        <taxon>Alveolata</taxon>
        <taxon>Ciliophora</taxon>
        <taxon>Postciliodesmatophora</taxon>
        <taxon>Heterotrichea</taxon>
        <taxon>Heterotrichida</taxon>
        <taxon>Stentoridae</taxon>
        <taxon>Stentor</taxon>
    </lineage>
</organism>
<keyword evidence="2" id="KW-1185">Reference proteome</keyword>
<gene>
    <name evidence="1" type="ORF">SteCoe_24311</name>
</gene>
<dbReference type="EMBL" id="MPUH01000637">
    <property type="protein sequence ID" value="OMJ76325.1"/>
    <property type="molecule type" value="Genomic_DNA"/>
</dbReference>
<accession>A0A1R2BI84</accession>
<evidence type="ECO:0000313" key="1">
    <source>
        <dbReference type="EMBL" id="OMJ76325.1"/>
    </source>
</evidence>
<proteinExistence type="predicted"/>
<dbReference type="CDD" id="cd20251">
    <property type="entry name" value="Complex1_LYR_SF"/>
    <property type="match status" value="1"/>
</dbReference>
<reference evidence="1 2" key="1">
    <citation type="submission" date="2016-11" db="EMBL/GenBank/DDBJ databases">
        <title>The macronuclear genome of Stentor coeruleus: a giant cell with tiny introns.</title>
        <authorList>
            <person name="Slabodnick M."/>
            <person name="Ruby J.G."/>
            <person name="Reiff S.B."/>
            <person name="Swart E.C."/>
            <person name="Gosai S."/>
            <person name="Prabakaran S."/>
            <person name="Witkowska E."/>
            <person name="Larue G.E."/>
            <person name="Fisher S."/>
            <person name="Freeman R.M."/>
            <person name="Gunawardena J."/>
            <person name="Chu W."/>
            <person name="Stover N.A."/>
            <person name="Gregory B.D."/>
            <person name="Nowacki M."/>
            <person name="Derisi J."/>
            <person name="Roy S.W."/>
            <person name="Marshall W.F."/>
            <person name="Sood P."/>
        </authorList>
    </citation>
    <scope>NUCLEOTIDE SEQUENCE [LARGE SCALE GENOMIC DNA]</scope>
    <source>
        <strain evidence="1">WM001</strain>
    </source>
</reference>
<evidence type="ECO:0000313" key="2">
    <source>
        <dbReference type="Proteomes" id="UP000187209"/>
    </source>
</evidence>
<protein>
    <submittedName>
        <fullName evidence="1">Uncharacterized protein</fullName>
    </submittedName>
</protein>
<dbReference type="Proteomes" id="UP000187209">
    <property type="component" value="Unassembled WGS sequence"/>
</dbReference>
<dbReference type="AlphaFoldDB" id="A0A1R2BI84"/>
<sequence length="99" mass="11848">MSLSRYEILKMFRNTMKHGIHYPSKNRVEILSSVHEFYYQSKSVTDPQELSERLRMAKMILANFQMYHAKMIEMRTGTKIEKPYDQSDINTPGKDFVYF</sequence>
<comment type="caution">
    <text evidence="1">The sequence shown here is derived from an EMBL/GenBank/DDBJ whole genome shotgun (WGS) entry which is preliminary data.</text>
</comment>
<name>A0A1R2BI84_9CILI</name>